<sequence length="78" mass="8883">MTGCLVNYVAILTPPFGSKDVHQAHGLDSISMRIAVCCVVEIHAQRTKKNRDYPKSRRRIKRGNDHKTSINQISQHKK</sequence>
<gene>
    <name evidence="2" type="ORF">M747DRAFT_99932</name>
</gene>
<name>A0A370BT97_ASPNG</name>
<proteinExistence type="predicted"/>
<evidence type="ECO:0000256" key="1">
    <source>
        <dbReference type="SAM" id="MobiDB-lite"/>
    </source>
</evidence>
<dbReference type="AlphaFoldDB" id="A0A370BT97"/>
<feature type="compositionally biased region" description="Polar residues" evidence="1">
    <location>
        <begin position="69"/>
        <end position="78"/>
    </location>
</feature>
<dbReference type="EMBL" id="KZ851930">
    <property type="protein sequence ID" value="RDH17470.1"/>
    <property type="molecule type" value="Genomic_DNA"/>
</dbReference>
<evidence type="ECO:0000313" key="2">
    <source>
        <dbReference type="EMBL" id="RDH17470.1"/>
    </source>
</evidence>
<dbReference type="VEuPathDB" id="FungiDB:M747DRAFT_99932"/>
<feature type="region of interest" description="Disordered" evidence="1">
    <location>
        <begin position="47"/>
        <end position="78"/>
    </location>
</feature>
<evidence type="ECO:0000313" key="3">
    <source>
        <dbReference type="Proteomes" id="UP000253845"/>
    </source>
</evidence>
<organism evidence="2 3">
    <name type="scientific">Aspergillus niger ATCC 13496</name>
    <dbReference type="NCBI Taxonomy" id="1353008"/>
    <lineage>
        <taxon>Eukaryota</taxon>
        <taxon>Fungi</taxon>
        <taxon>Dikarya</taxon>
        <taxon>Ascomycota</taxon>
        <taxon>Pezizomycotina</taxon>
        <taxon>Eurotiomycetes</taxon>
        <taxon>Eurotiomycetidae</taxon>
        <taxon>Eurotiales</taxon>
        <taxon>Aspergillaceae</taxon>
        <taxon>Aspergillus</taxon>
        <taxon>Aspergillus subgen. Circumdati</taxon>
    </lineage>
</organism>
<protein>
    <submittedName>
        <fullName evidence="2">Uncharacterized protein</fullName>
    </submittedName>
</protein>
<accession>A0A370BT97</accession>
<dbReference type="Proteomes" id="UP000253845">
    <property type="component" value="Unassembled WGS sequence"/>
</dbReference>
<reference evidence="2 3" key="1">
    <citation type="submission" date="2018-07" db="EMBL/GenBank/DDBJ databases">
        <title>Section-level genome sequencing of Aspergillus section Nigri to investigate inter- and intra-species variation.</title>
        <authorList>
            <consortium name="DOE Joint Genome Institute"/>
            <person name="Vesth T.C."/>
            <person name="Nybo J.L."/>
            <person name="Theobald S."/>
            <person name="Frisvad J.C."/>
            <person name="Larsen T.O."/>
            <person name="Nielsen K.F."/>
            <person name="Hoof J.B."/>
            <person name="Brandl J."/>
            <person name="Salamov A."/>
            <person name="Riley R."/>
            <person name="Gladden J.M."/>
            <person name="Phatale P."/>
            <person name="Nielsen M.T."/>
            <person name="Lyhne E.K."/>
            <person name="Kogle M.E."/>
            <person name="Strasser K."/>
            <person name="McDonnell E."/>
            <person name="Barry K."/>
            <person name="Clum A."/>
            <person name="Chen C."/>
            <person name="Nolan M."/>
            <person name="Sandor L."/>
            <person name="Kuo A."/>
            <person name="Lipzen A."/>
            <person name="Hainaut M."/>
            <person name="Drula E."/>
            <person name="Tsang A."/>
            <person name="Magnuson J.K."/>
            <person name="Henrissat B."/>
            <person name="Wiebenga A."/>
            <person name="Simmons B.A."/>
            <person name="Makela M.R."/>
            <person name="De vries R.P."/>
            <person name="Grigoriev I.V."/>
            <person name="Mortensen U.H."/>
            <person name="Baker S.E."/>
            <person name="Andersen M.R."/>
        </authorList>
    </citation>
    <scope>NUCLEOTIDE SEQUENCE [LARGE SCALE GENOMIC DNA]</scope>
    <source>
        <strain evidence="2 3">ATCC 13496</strain>
    </source>
</reference>